<accession>A0A839N7V5</accession>
<evidence type="ECO:0000313" key="2">
    <source>
        <dbReference type="EMBL" id="MBB2892233.1"/>
    </source>
</evidence>
<protein>
    <recommendedName>
        <fullName evidence="1">Peptidase C39-like domain-containing protein</fullName>
    </recommendedName>
</protein>
<evidence type="ECO:0000313" key="3">
    <source>
        <dbReference type="Proteomes" id="UP000559182"/>
    </source>
</evidence>
<name>A0A839N7V5_9MICO</name>
<dbReference type="RefSeq" id="WP_183320376.1">
    <property type="nucleotide sequence ID" value="NZ_JACHVQ010000001.1"/>
</dbReference>
<dbReference type="Pfam" id="PF13529">
    <property type="entry name" value="Peptidase_C39_2"/>
    <property type="match status" value="1"/>
</dbReference>
<dbReference type="Gene3D" id="3.90.70.10">
    <property type="entry name" value="Cysteine proteinases"/>
    <property type="match status" value="1"/>
</dbReference>
<evidence type="ECO:0000259" key="1">
    <source>
        <dbReference type="Pfam" id="PF13529"/>
    </source>
</evidence>
<feature type="domain" description="Peptidase C39-like" evidence="1">
    <location>
        <begin position="259"/>
        <end position="397"/>
    </location>
</feature>
<dbReference type="Proteomes" id="UP000559182">
    <property type="component" value="Unassembled WGS sequence"/>
</dbReference>
<gene>
    <name evidence="2" type="ORF">FHU39_002217</name>
</gene>
<dbReference type="InterPro" id="IPR039564">
    <property type="entry name" value="Peptidase_C39-like"/>
</dbReference>
<dbReference type="InterPro" id="IPR006311">
    <property type="entry name" value="TAT_signal"/>
</dbReference>
<dbReference type="AlphaFoldDB" id="A0A839N7V5"/>
<proteinExistence type="predicted"/>
<dbReference type="PROSITE" id="PS51318">
    <property type="entry name" value="TAT"/>
    <property type="match status" value="1"/>
</dbReference>
<comment type="caution">
    <text evidence="2">The sequence shown here is derived from an EMBL/GenBank/DDBJ whole genome shotgun (WGS) entry which is preliminary data.</text>
</comment>
<sequence>MSDRSGLITTDKLPAPNRRQVMLGGVAAGGALLFGAPVASAAGADGDSDRHIRYHRFSSARDWAHGECRGVHFDQHGLRISRPAGTREFADPTVENAPTKLYDVSTWTAPWRTNGFGLTELISSWNADTPNGTWIEVNVRGRAEDGTLSDWFVLGRWCSNDTEQGGAIQRQSLDGQGTDYATVWTDTLHLLNDHTFVAFQLRVQLLRPHRSRLTPTVRFLGAVSSALPDDPTVPESTFTLGREVILDVPTFSQETHVGQYPQWDNGGEAWCSPTSSSMVLAWWRRGPNAADLSWVDPSYADPQVDYAARNTYDYVYEGCGNWPFNTAYTSRFGLEGFVTRLRSLAEAEPFIAAGMPVITSVSFKSSELDGAGYSTNGHLMVLVGFTADGDPVMNDPASHLIADDKQVRVTYKRGQFENVWVPHSGGTVYLNHPARWRLPRAPHEANW</sequence>
<organism evidence="2 3">
    <name type="scientific">Flexivirga oryzae</name>
    <dbReference type="NCBI Taxonomy" id="1794944"/>
    <lineage>
        <taxon>Bacteria</taxon>
        <taxon>Bacillati</taxon>
        <taxon>Actinomycetota</taxon>
        <taxon>Actinomycetes</taxon>
        <taxon>Micrococcales</taxon>
        <taxon>Dermacoccaceae</taxon>
        <taxon>Flexivirga</taxon>
    </lineage>
</organism>
<dbReference type="EMBL" id="JACHVQ010000001">
    <property type="protein sequence ID" value="MBB2892233.1"/>
    <property type="molecule type" value="Genomic_DNA"/>
</dbReference>
<reference evidence="2 3" key="1">
    <citation type="submission" date="2020-08" db="EMBL/GenBank/DDBJ databases">
        <title>Sequencing the genomes of 1000 actinobacteria strains.</title>
        <authorList>
            <person name="Klenk H.-P."/>
        </authorList>
    </citation>
    <scope>NUCLEOTIDE SEQUENCE [LARGE SCALE GENOMIC DNA]</scope>
    <source>
        <strain evidence="2 3">DSM 105369</strain>
    </source>
</reference>
<keyword evidence="3" id="KW-1185">Reference proteome</keyword>